<sequence length="249" mass="28311">MLALFLVGILLSLIFPSSMHAAVQFDNTRIFFSAKEREVSIRLINKGNESALMQAWVDKGNPDIQPDNADAPFLVMPPIFRLDPKEAQSVRIIFAGEKLPQDRESLYWLNFLEIPAIPKENGVDFIQFALRSRFKLFYRPVGLPGNPSEAITQVRWRIIEQDAGRYALKGENPTPYHITYRWLKLSYGGKDYDIDVGMINPFAQREYTLGEISAEEKNGRIRYRGVGDYGILPEQQAVVKKVSVNSTSP</sequence>
<evidence type="ECO:0000256" key="3">
    <source>
        <dbReference type="ARBA" id="ARBA00022729"/>
    </source>
</evidence>
<dbReference type="Gene3D" id="2.60.40.10">
    <property type="entry name" value="Immunoglobulins"/>
    <property type="match status" value="2"/>
</dbReference>
<proteinExistence type="inferred from homology"/>
<dbReference type="EMBL" id="MOXD01000011">
    <property type="protein sequence ID" value="OMQ20674.1"/>
    <property type="molecule type" value="Genomic_DNA"/>
</dbReference>
<dbReference type="InterPro" id="IPR008962">
    <property type="entry name" value="PapD-like_sf"/>
</dbReference>
<feature type="signal peptide" evidence="6">
    <location>
        <begin position="1"/>
        <end position="21"/>
    </location>
</feature>
<evidence type="ECO:0000259" key="7">
    <source>
        <dbReference type="Pfam" id="PF00345"/>
    </source>
</evidence>
<dbReference type="InterPro" id="IPR001829">
    <property type="entry name" value="Pili_assmbl_chaperone_bac"/>
</dbReference>
<keyword evidence="3 6" id="KW-0732">Signal</keyword>
<comment type="subcellular location">
    <subcellularLocation>
        <location evidence="1">Periplasm</location>
    </subcellularLocation>
</comment>
<keyword evidence="4" id="KW-0574">Periplasm</keyword>
<reference evidence="9 10" key="1">
    <citation type="submission" date="2016-11" db="EMBL/GenBank/DDBJ databases">
        <title>Rahnella oryzae sp. nov., isolated from rice root.</title>
        <authorList>
            <person name="Zhang X.-X."/>
            <person name="Zhang J."/>
        </authorList>
    </citation>
    <scope>NUCLEOTIDE SEQUENCE [LARGE SCALE GENOMIC DNA]</scope>
    <source>
        <strain evidence="9 10">J11-6</strain>
    </source>
</reference>
<dbReference type="SUPFAM" id="SSF49584">
    <property type="entry name" value="Periplasmic chaperone C-domain"/>
    <property type="match status" value="1"/>
</dbReference>
<organism evidence="9 10">
    <name type="scientific">Serratia oryzae</name>
    <dbReference type="NCBI Taxonomy" id="2034155"/>
    <lineage>
        <taxon>Bacteria</taxon>
        <taxon>Pseudomonadati</taxon>
        <taxon>Pseudomonadota</taxon>
        <taxon>Gammaproteobacteria</taxon>
        <taxon>Enterobacterales</taxon>
        <taxon>Yersiniaceae</taxon>
        <taxon>Serratia</taxon>
    </lineage>
</organism>
<feature type="domain" description="Pili assembly chaperone N-terminal" evidence="7">
    <location>
        <begin position="23"/>
        <end position="143"/>
    </location>
</feature>
<evidence type="ECO:0000259" key="8">
    <source>
        <dbReference type="Pfam" id="PF02753"/>
    </source>
</evidence>
<keyword evidence="10" id="KW-1185">Reference proteome</keyword>
<dbReference type="PRINTS" id="PR00969">
    <property type="entry name" value="CHAPERONPILI"/>
</dbReference>
<evidence type="ECO:0000256" key="1">
    <source>
        <dbReference type="ARBA" id="ARBA00004418"/>
    </source>
</evidence>
<dbReference type="SUPFAM" id="SSF49354">
    <property type="entry name" value="PapD-like"/>
    <property type="match status" value="1"/>
</dbReference>
<evidence type="ECO:0008006" key="11">
    <source>
        <dbReference type="Google" id="ProtNLM"/>
    </source>
</evidence>
<dbReference type="AlphaFoldDB" id="A0A1S8CFX3"/>
<evidence type="ECO:0000256" key="5">
    <source>
        <dbReference type="ARBA" id="ARBA00023186"/>
    </source>
</evidence>
<dbReference type="Proteomes" id="UP000216021">
    <property type="component" value="Unassembled WGS sequence"/>
</dbReference>
<keyword evidence="5" id="KW-0143">Chaperone</keyword>
<dbReference type="PANTHER" id="PTHR30251:SF2">
    <property type="entry name" value="FIMBRIAL CHAPERONE YADV-RELATED"/>
    <property type="match status" value="1"/>
</dbReference>
<gene>
    <name evidence="9" type="ORF">BMI79_17965</name>
</gene>
<dbReference type="STRING" id="2034155.BMI79_17965"/>
<dbReference type="InterPro" id="IPR016147">
    <property type="entry name" value="Pili_assmbl_chaperone_N"/>
</dbReference>
<dbReference type="GO" id="GO:0071555">
    <property type="term" value="P:cell wall organization"/>
    <property type="evidence" value="ECO:0007669"/>
    <property type="project" value="InterPro"/>
</dbReference>
<evidence type="ECO:0000256" key="2">
    <source>
        <dbReference type="ARBA" id="ARBA00007399"/>
    </source>
</evidence>
<dbReference type="InterPro" id="IPR036316">
    <property type="entry name" value="Pili_assmbl_chap_C_dom_sf"/>
</dbReference>
<feature type="domain" description="Pili assembly chaperone C-terminal" evidence="8">
    <location>
        <begin position="171"/>
        <end position="230"/>
    </location>
</feature>
<dbReference type="GO" id="GO:0030288">
    <property type="term" value="C:outer membrane-bounded periplasmic space"/>
    <property type="evidence" value="ECO:0007669"/>
    <property type="project" value="InterPro"/>
</dbReference>
<comment type="caution">
    <text evidence="9">The sequence shown here is derived from an EMBL/GenBank/DDBJ whole genome shotgun (WGS) entry which is preliminary data.</text>
</comment>
<evidence type="ECO:0000313" key="10">
    <source>
        <dbReference type="Proteomes" id="UP000216021"/>
    </source>
</evidence>
<dbReference type="PANTHER" id="PTHR30251">
    <property type="entry name" value="PILUS ASSEMBLY CHAPERONE"/>
    <property type="match status" value="1"/>
</dbReference>
<accession>A0A1S8CFX3</accession>
<feature type="chain" id="PRO_5012661721" description="Molecular chaperone EcpD" evidence="6">
    <location>
        <begin position="22"/>
        <end position="249"/>
    </location>
</feature>
<dbReference type="InterPro" id="IPR050643">
    <property type="entry name" value="Periplasmic_pilus_chap"/>
</dbReference>
<dbReference type="Pfam" id="PF02753">
    <property type="entry name" value="PapD_C"/>
    <property type="match status" value="1"/>
</dbReference>
<evidence type="ECO:0000256" key="6">
    <source>
        <dbReference type="SAM" id="SignalP"/>
    </source>
</evidence>
<dbReference type="InterPro" id="IPR013783">
    <property type="entry name" value="Ig-like_fold"/>
</dbReference>
<comment type="similarity">
    <text evidence="2">Belongs to the periplasmic pilus chaperone family.</text>
</comment>
<evidence type="ECO:0000256" key="4">
    <source>
        <dbReference type="ARBA" id="ARBA00022764"/>
    </source>
</evidence>
<dbReference type="InterPro" id="IPR016148">
    <property type="entry name" value="Pili_assmbl_chaperone_C"/>
</dbReference>
<dbReference type="Pfam" id="PF00345">
    <property type="entry name" value="PapD_N"/>
    <property type="match status" value="1"/>
</dbReference>
<protein>
    <recommendedName>
        <fullName evidence="11">Molecular chaperone EcpD</fullName>
    </recommendedName>
</protein>
<name>A0A1S8CFX3_9GAMM</name>
<evidence type="ECO:0000313" key="9">
    <source>
        <dbReference type="EMBL" id="OMQ20674.1"/>
    </source>
</evidence>